<evidence type="ECO:0000259" key="11">
    <source>
        <dbReference type="PROSITE" id="PS51186"/>
    </source>
</evidence>
<dbReference type="InterPro" id="IPR012772">
    <property type="entry name" value="Ectoine_EctA"/>
</dbReference>
<keyword evidence="6 9" id="KW-0808">Transferase</keyword>
<dbReference type="EMBL" id="QOCI01000008">
    <property type="protein sequence ID" value="RRR18318.1"/>
    <property type="molecule type" value="Genomic_DNA"/>
</dbReference>
<evidence type="ECO:0000256" key="7">
    <source>
        <dbReference type="ARBA" id="ARBA00023315"/>
    </source>
</evidence>
<dbReference type="EC" id="2.3.1.178" evidence="4 9"/>
<dbReference type="Gene3D" id="3.40.630.30">
    <property type="match status" value="1"/>
</dbReference>
<dbReference type="SUPFAM" id="SSF55729">
    <property type="entry name" value="Acyl-CoA N-acyltransferases (Nat)"/>
    <property type="match status" value="1"/>
</dbReference>
<comment type="caution">
    <text evidence="12">The sequence shown here is derived from an EMBL/GenBank/DDBJ whole genome shotgun (WGS) entry which is preliminary data.</text>
</comment>
<evidence type="ECO:0000256" key="8">
    <source>
        <dbReference type="ARBA" id="ARBA00048924"/>
    </source>
</evidence>
<dbReference type="GO" id="GO:0019491">
    <property type="term" value="P:ectoine biosynthetic process"/>
    <property type="evidence" value="ECO:0007669"/>
    <property type="project" value="UniProtKB-UniPathway"/>
</dbReference>
<gene>
    <name evidence="9 12" type="primary">ectA</name>
    <name evidence="12" type="ORF">DS079_11285</name>
</gene>
<dbReference type="InterPro" id="IPR016181">
    <property type="entry name" value="Acyl_CoA_acyltransferase"/>
</dbReference>
<dbReference type="Pfam" id="PF00583">
    <property type="entry name" value="Acetyltransf_1"/>
    <property type="match status" value="1"/>
</dbReference>
<evidence type="ECO:0000256" key="10">
    <source>
        <dbReference type="SAM" id="MobiDB-lite"/>
    </source>
</evidence>
<dbReference type="GO" id="GO:0033816">
    <property type="term" value="F:diaminobutyrate acetyltransferase activity"/>
    <property type="evidence" value="ECO:0007669"/>
    <property type="project" value="UniProtKB-EC"/>
</dbReference>
<keyword evidence="13" id="KW-1185">Reference proteome</keyword>
<evidence type="ECO:0000313" key="13">
    <source>
        <dbReference type="Proteomes" id="UP000274327"/>
    </source>
</evidence>
<evidence type="ECO:0000256" key="2">
    <source>
        <dbReference type="ARBA" id="ARBA00004978"/>
    </source>
</evidence>
<dbReference type="Proteomes" id="UP000274327">
    <property type="component" value="Unassembled WGS sequence"/>
</dbReference>
<evidence type="ECO:0000313" key="12">
    <source>
        <dbReference type="EMBL" id="RRR18318.1"/>
    </source>
</evidence>
<comment type="catalytic activity">
    <reaction evidence="8 9">
        <text>L-2,4-diaminobutanoate + acetyl-CoA = (2S)-4-acetamido-2-aminobutanoate + CoA + H(+)</text>
        <dbReference type="Rhea" id="RHEA:16901"/>
        <dbReference type="ChEBI" id="CHEBI:15378"/>
        <dbReference type="ChEBI" id="CHEBI:57287"/>
        <dbReference type="ChEBI" id="CHEBI:57288"/>
        <dbReference type="ChEBI" id="CHEBI:58761"/>
        <dbReference type="ChEBI" id="CHEBI:58929"/>
        <dbReference type="EC" id="2.3.1.178"/>
    </reaction>
</comment>
<reference evidence="12 13" key="1">
    <citation type="submission" date="2018-07" db="EMBL/GenBank/DDBJ databases">
        <title>Brachybacteriurn paraconglorneratum KCTC 9916.</title>
        <authorList>
            <person name="Li Y."/>
        </authorList>
    </citation>
    <scope>NUCLEOTIDE SEQUENCE [LARGE SCALE GENOMIC DNA]</scope>
    <source>
        <strain evidence="12 13">KCTC 9916</strain>
    </source>
</reference>
<dbReference type="PROSITE" id="PS51186">
    <property type="entry name" value="GNAT"/>
    <property type="match status" value="1"/>
</dbReference>
<comment type="pathway">
    <text evidence="2 9">Amine and polyamine biosynthesis; ectoine biosynthesis; L-ectoine from L-aspartate 4-semialdehyde: step 2/3.</text>
</comment>
<dbReference type="AlphaFoldDB" id="A0A426SJH3"/>
<comment type="similarity">
    <text evidence="3 9">Belongs to the acetyltransferase family. EctA subfamily.</text>
</comment>
<proteinExistence type="inferred from homology"/>
<comment type="function">
    <text evidence="1 9">Catalyzes the acetylation of L-2,4-diaminobutyrate (DABA) to gamma-N-acetyl-alpha,gamma-diaminobutyric acid (ADABA) with acetyl coenzyme A.</text>
</comment>
<evidence type="ECO:0000256" key="1">
    <source>
        <dbReference type="ARBA" id="ARBA00003741"/>
    </source>
</evidence>
<feature type="region of interest" description="Disordered" evidence="10">
    <location>
        <begin position="1"/>
        <end position="27"/>
    </location>
</feature>
<feature type="domain" description="N-acetyltransferase" evidence="11">
    <location>
        <begin position="25"/>
        <end position="177"/>
    </location>
</feature>
<protein>
    <recommendedName>
        <fullName evidence="5 9">L-2,4-diaminobutyric acid acetyltransferase</fullName>
        <shortName evidence="9">DABA acetyltransferase</shortName>
        <ecNumber evidence="4 9">2.3.1.178</ecNumber>
    </recommendedName>
</protein>
<dbReference type="UniPathway" id="UPA00067">
    <property type="reaction ID" value="UER00122"/>
</dbReference>
<evidence type="ECO:0000256" key="5">
    <source>
        <dbReference type="ARBA" id="ARBA00017935"/>
    </source>
</evidence>
<evidence type="ECO:0000256" key="3">
    <source>
        <dbReference type="ARBA" id="ARBA00010712"/>
    </source>
</evidence>
<accession>A0A426SJH3</accession>
<keyword evidence="7 9" id="KW-0012">Acyltransferase</keyword>
<sequence length="183" mass="19697">MGPLTTHSADHPSPTDQAAGDSPGVQIRPPSLADGAAMWRLARDSGTLDLNTSYAYLLLARDFAATSRLAVRDGEGVGFVLGYLRPAAPETLFVWQIAVDASQRGKQVAGRMLDALLEDLPQVRRLETTITEENTASQRLFASFARRHGASEEITELITEEHFPDAGHGAELLHTISPLHAGS</sequence>
<evidence type="ECO:0000256" key="6">
    <source>
        <dbReference type="ARBA" id="ARBA00022679"/>
    </source>
</evidence>
<organism evidence="12 13">
    <name type="scientific">Brachybacterium paraconglomeratum</name>
    <dbReference type="NCBI Taxonomy" id="173362"/>
    <lineage>
        <taxon>Bacteria</taxon>
        <taxon>Bacillati</taxon>
        <taxon>Actinomycetota</taxon>
        <taxon>Actinomycetes</taxon>
        <taxon>Micrococcales</taxon>
        <taxon>Dermabacteraceae</taxon>
        <taxon>Brachybacterium</taxon>
    </lineage>
</organism>
<dbReference type="CDD" id="cd04301">
    <property type="entry name" value="NAT_SF"/>
    <property type="match status" value="1"/>
</dbReference>
<name>A0A426SJH3_9MICO</name>
<evidence type="ECO:0000256" key="4">
    <source>
        <dbReference type="ARBA" id="ARBA00012355"/>
    </source>
</evidence>
<dbReference type="NCBIfam" id="TIGR02406">
    <property type="entry name" value="ectoine_EctA"/>
    <property type="match status" value="1"/>
</dbReference>
<dbReference type="InterPro" id="IPR000182">
    <property type="entry name" value="GNAT_dom"/>
</dbReference>
<evidence type="ECO:0000256" key="9">
    <source>
        <dbReference type="RuleBase" id="RU365045"/>
    </source>
</evidence>